<proteinExistence type="predicted"/>
<comment type="caution">
    <text evidence="1">The sequence shown here is derived from an EMBL/GenBank/DDBJ whole genome shotgun (WGS) entry which is preliminary data.</text>
</comment>
<evidence type="ECO:0000313" key="2">
    <source>
        <dbReference type="Proteomes" id="UP001353858"/>
    </source>
</evidence>
<gene>
    <name evidence="1" type="ORF">RN001_003952</name>
</gene>
<protein>
    <submittedName>
        <fullName evidence="1">Uncharacterized protein</fullName>
    </submittedName>
</protein>
<name>A0AAN7PPH8_9COLE</name>
<dbReference type="EMBL" id="JARPUR010000001">
    <property type="protein sequence ID" value="KAK4887681.1"/>
    <property type="molecule type" value="Genomic_DNA"/>
</dbReference>
<dbReference type="AlphaFoldDB" id="A0AAN7PPH8"/>
<dbReference type="Proteomes" id="UP001353858">
    <property type="component" value="Unassembled WGS sequence"/>
</dbReference>
<sequence>MALTTDEFVAAFHAVTGPTLGAARKNLFRLLNDNADAVFDLTRIKPQTLPEQSLKLEVLNFYKNKSEILAMLQEENLAVVAKILNLDWFVKDTFGTMDGKCLVSEIFPNLSYNSKLKLLNRLSLLVDDTSKCDEFFWAVDETYGTYLASKLLPGCSETLILKTLESYRIELNPKQLLVTIKRNPSITEEIFAKLHNYKNPSFDMGLKYDIVFKYLMQNDLPTFIRLNEKYAMCFKLGTRASCKFITNNNDGCLNHSAKLHRLLKSDQIGKCLRERFPKFFSNIFPKSFESLIDEFSYLASLLVNFKNEDKLNLMFDTFKSIYGCDLLDHYRFMVPEIFEWMSFDYKERWMENASKPKEISDEVWISFMGTEKSLLLLKERIALTSNVKERERLVNALVSTCKINKNEDAFVDVCEYMVSKHRNDHLTVRRAFLNSTMNNFDLKKLSDRHWKYINELIRPVCGNVESAWLISKYLEDYVHVCFENDLPVTEHIKLWLKQPYISDNIFPNKREFKKRCLEEFLHVLPLCFSGEELNHQYSCYLSRISAWNKRHPQDTISIFKHEHILNIVLQEVGSIDPSEEAQEVAMHCIISDFEKASELKILETLTKSKRIYITIDIKWLFRHRPLEILPHVDSLVQYVVRQNFSNCKLREIFGAVLDTEVKKAVCAACYEIMKTGTDDYKKHAMVVLSVALTPEDFLLCLQEHCPKLLTNVDLISKFQQNIPGCLQNVAPTHLTLPIILKYCQGDLLKYAQNALHRACNNVAEKRLSNVIHVLNSRAVSVRKHSIVLASKLLNKAATQTAIKNFMLNEKNPSLRKNLFKSIFNWFLRNPDDYLWQLVKENIETIGKDDTEAFCKLANSKRVPKSFFVRYIVFAWTTLDKLPYNGKLEEGKCRILESITPDNVASLPKDFCTELIRNNLFQKTHEKLQDALNLFTSQYLIFSGSDCADEVLTVIKKFSRVSSKAIYNFVKEFCLFFVKKKTKNVNVLNAFNSCWNESIEPCQALENYLYIQFTLIYVDCLKNKSVDEAGGRIAQLCKSLFDSGCLDISILKEVFTDDFSDNFFEDYDGNLDENNFLFIDSIVKSGKSDVCLGLALALIPDDLNLVPKTKVIYDSILDAAAHNPHPLVQIQLHRYLITK</sequence>
<accession>A0AAN7PPH8</accession>
<evidence type="ECO:0000313" key="1">
    <source>
        <dbReference type="EMBL" id="KAK4887681.1"/>
    </source>
</evidence>
<keyword evidence="2" id="KW-1185">Reference proteome</keyword>
<reference evidence="2" key="1">
    <citation type="submission" date="2023-01" db="EMBL/GenBank/DDBJ databases">
        <title>Key to firefly adult light organ development and bioluminescence: homeobox transcription factors regulate luciferase expression and transportation to peroxisome.</title>
        <authorList>
            <person name="Fu X."/>
        </authorList>
    </citation>
    <scope>NUCLEOTIDE SEQUENCE [LARGE SCALE GENOMIC DNA]</scope>
</reference>
<organism evidence="1 2">
    <name type="scientific">Aquatica leii</name>
    <dbReference type="NCBI Taxonomy" id="1421715"/>
    <lineage>
        <taxon>Eukaryota</taxon>
        <taxon>Metazoa</taxon>
        <taxon>Ecdysozoa</taxon>
        <taxon>Arthropoda</taxon>
        <taxon>Hexapoda</taxon>
        <taxon>Insecta</taxon>
        <taxon>Pterygota</taxon>
        <taxon>Neoptera</taxon>
        <taxon>Endopterygota</taxon>
        <taxon>Coleoptera</taxon>
        <taxon>Polyphaga</taxon>
        <taxon>Elateriformia</taxon>
        <taxon>Elateroidea</taxon>
        <taxon>Lampyridae</taxon>
        <taxon>Luciolinae</taxon>
        <taxon>Aquatica</taxon>
    </lineage>
</organism>